<protein>
    <submittedName>
        <fullName evidence="1">Uncharacterized protein</fullName>
    </submittedName>
</protein>
<dbReference type="RefSeq" id="WP_057754857.1">
    <property type="nucleotide sequence ID" value="NZ_LJYG01000108.1"/>
</dbReference>
<sequence length="98" mass="10857">MISVFRAIVAIVSTATRAMNAVLVRMFDQVVATKRALRPDAISPCARFVVATIARKLMPRQRQFDEALPVGAFRLGGTLHSCLGFMLWIVLGTHECRL</sequence>
<dbReference type="Proteomes" id="UP000051936">
    <property type="component" value="Unassembled WGS sequence"/>
</dbReference>
<dbReference type="EMBL" id="LJYG01000108">
    <property type="protein sequence ID" value="KRQ03115.1"/>
    <property type="molecule type" value="Genomic_DNA"/>
</dbReference>
<proteinExistence type="predicted"/>
<comment type="caution">
    <text evidence="1">The sequence shown here is derived from an EMBL/GenBank/DDBJ whole genome shotgun (WGS) entry which is preliminary data.</text>
</comment>
<evidence type="ECO:0000313" key="1">
    <source>
        <dbReference type="EMBL" id="KRQ03115.1"/>
    </source>
</evidence>
<organism evidence="1 2">
    <name type="scientific">Bradyrhizobium manausense</name>
    <dbReference type="NCBI Taxonomy" id="989370"/>
    <lineage>
        <taxon>Bacteria</taxon>
        <taxon>Pseudomonadati</taxon>
        <taxon>Pseudomonadota</taxon>
        <taxon>Alphaproteobacteria</taxon>
        <taxon>Hyphomicrobiales</taxon>
        <taxon>Nitrobacteraceae</taxon>
        <taxon>Bradyrhizobium</taxon>
    </lineage>
</organism>
<evidence type="ECO:0000313" key="2">
    <source>
        <dbReference type="Proteomes" id="UP000051936"/>
    </source>
</evidence>
<dbReference type="AlphaFoldDB" id="A0A0R3CZS7"/>
<reference evidence="1 2" key="1">
    <citation type="submission" date="2015-09" db="EMBL/GenBank/DDBJ databases">
        <title>Draft Genome Sequence of Bradyrhizobium manausense Strain BR 3351T, a Novel Symbiotic Nitrogen-Fixing Alphaproteobacterium Isolated from Brazilian Amazon Rain Forest.</title>
        <authorList>
            <person name="De Araujo J.L."/>
            <person name="Zilli J.E."/>
        </authorList>
    </citation>
    <scope>NUCLEOTIDE SEQUENCE [LARGE SCALE GENOMIC DNA]</scope>
    <source>
        <strain evidence="1 2">BR3351</strain>
    </source>
</reference>
<name>A0A0R3CZS7_9BRAD</name>
<gene>
    <name evidence="1" type="ORF">AOQ71_30595</name>
</gene>
<accession>A0A0R3CZS7</accession>
<keyword evidence="2" id="KW-1185">Reference proteome</keyword>